<dbReference type="AlphaFoldDB" id="A0A4Q7LVD9"/>
<organism evidence="2 3">
    <name type="scientific">Microcella putealis</name>
    <dbReference type="NCBI Taxonomy" id="337005"/>
    <lineage>
        <taxon>Bacteria</taxon>
        <taxon>Bacillati</taxon>
        <taxon>Actinomycetota</taxon>
        <taxon>Actinomycetes</taxon>
        <taxon>Micrococcales</taxon>
        <taxon>Microbacteriaceae</taxon>
        <taxon>Microcella</taxon>
    </lineage>
</organism>
<keyword evidence="3" id="KW-1185">Reference proteome</keyword>
<dbReference type="SMART" id="SM00382">
    <property type="entry name" value="AAA"/>
    <property type="match status" value="1"/>
</dbReference>
<proteinExistence type="predicted"/>
<dbReference type="Proteomes" id="UP000293519">
    <property type="component" value="Unassembled WGS sequence"/>
</dbReference>
<dbReference type="PANTHER" id="PTHR37816:SF1">
    <property type="entry name" value="TOXIN"/>
    <property type="match status" value="1"/>
</dbReference>
<dbReference type="Gene3D" id="3.40.50.300">
    <property type="entry name" value="P-loop containing nucleotide triphosphate hydrolases"/>
    <property type="match status" value="1"/>
</dbReference>
<protein>
    <recommendedName>
        <fullName evidence="1">AAA+ ATPase domain-containing protein</fullName>
    </recommendedName>
</protein>
<evidence type="ECO:0000259" key="1">
    <source>
        <dbReference type="SMART" id="SM00382"/>
    </source>
</evidence>
<evidence type="ECO:0000313" key="2">
    <source>
        <dbReference type="EMBL" id="RZS59036.1"/>
    </source>
</evidence>
<gene>
    <name evidence="2" type="ORF">EV141_0253</name>
</gene>
<accession>A0A4Q7LVD9</accession>
<dbReference type="PANTHER" id="PTHR37816">
    <property type="entry name" value="YALI0E33011P"/>
    <property type="match status" value="1"/>
</dbReference>
<dbReference type="EMBL" id="SGWW01000001">
    <property type="protein sequence ID" value="RZS59036.1"/>
    <property type="molecule type" value="Genomic_DNA"/>
</dbReference>
<reference evidence="2 3" key="1">
    <citation type="journal article" date="2015" name="Stand. Genomic Sci.">
        <title>Genomic Encyclopedia of Bacterial and Archaeal Type Strains, Phase III: the genomes of soil and plant-associated and newly described type strains.</title>
        <authorList>
            <person name="Whitman W.B."/>
            <person name="Woyke T."/>
            <person name="Klenk H.P."/>
            <person name="Zhou Y."/>
            <person name="Lilburn T.G."/>
            <person name="Beck B.J."/>
            <person name="De Vos P."/>
            <person name="Vandamme P."/>
            <person name="Eisen J.A."/>
            <person name="Garrity G."/>
            <person name="Hugenholtz P."/>
            <person name="Kyrpides N.C."/>
        </authorList>
    </citation>
    <scope>NUCLEOTIDE SEQUENCE [LARGE SCALE GENOMIC DNA]</scope>
    <source>
        <strain evidence="2 3">CV2</strain>
    </source>
</reference>
<sequence>MRSVPAPFDARAAAVALRAPDARVAIAGVSGSGKSTLARQLAPALDLPYTELDALHWGPNWTPHPSFMDEVRALVAHDRWITEWQYRRVRPLIIERATVLLWLDPPFRVTLWRVIRRTVRRRVTREVLWNGNQEPGLRHAVFNPEGIIRWAVMTRNKYRALIAQTVDRRAGLTVIRLRTPRETRALLAALSTTQD</sequence>
<dbReference type="RefSeq" id="WP_241968928.1">
    <property type="nucleotide sequence ID" value="NZ_SGWW01000001.1"/>
</dbReference>
<dbReference type="SUPFAM" id="SSF52540">
    <property type="entry name" value="P-loop containing nucleoside triphosphate hydrolases"/>
    <property type="match status" value="1"/>
</dbReference>
<dbReference type="InterPro" id="IPR052922">
    <property type="entry name" value="Cytidylate_Kinase-2"/>
</dbReference>
<name>A0A4Q7LVD9_9MICO</name>
<evidence type="ECO:0000313" key="3">
    <source>
        <dbReference type="Proteomes" id="UP000293519"/>
    </source>
</evidence>
<comment type="caution">
    <text evidence="2">The sequence shown here is derived from an EMBL/GenBank/DDBJ whole genome shotgun (WGS) entry which is preliminary data.</text>
</comment>
<dbReference type="InterPro" id="IPR003593">
    <property type="entry name" value="AAA+_ATPase"/>
</dbReference>
<feature type="domain" description="AAA+ ATPase" evidence="1">
    <location>
        <begin position="20"/>
        <end position="176"/>
    </location>
</feature>
<dbReference type="InterPro" id="IPR027417">
    <property type="entry name" value="P-loop_NTPase"/>
</dbReference>